<feature type="chain" id="PRO_5037857734" description="Cardiolipin synthetase" evidence="1">
    <location>
        <begin position="21"/>
        <end position="218"/>
    </location>
</feature>
<evidence type="ECO:0000256" key="1">
    <source>
        <dbReference type="SAM" id="SignalP"/>
    </source>
</evidence>
<dbReference type="Proteomes" id="UP000707206">
    <property type="component" value="Unassembled WGS sequence"/>
</dbReference>
<dbReference type="EMBL" id="VIKU02000001">
    <property type="protein sequence ID" value="NHF57724.1"/>
    <property type="molecule type" value="Genomic_DNA"/>
</dbReference>
<dbReference type="AlphaFoldDB" id="A0A967E556"/>
<accession>A0A967E556</accession>
<reference evidence="2" key="2">
    <citation type="submission" date="2020-03" db="EMBL/GenBank/DDBJ databases">
        <title>Flavobacteriaceae bacterium strain TP-CH-4, a member of the family Flavobacteriaceae isolated from a deep-sea seamount.</title>
        <authorList>
            <person name="Zhang D.-C."/>
        </authorList>
    </citation>
    <scope>NUCLEOTIDE SEQUENCE</scope>
    <source>
        <strain evidence="2">TP-CH-4</strain>
    </source>
</reference>
<feature type="signal peptide" evidence="1">
    <location>
        <begin position="1"/>
        <end position="20"/>
    </location>
</feature>
<organism evidence="2 3">
    <name type="scientific">Pelagihabitans pacificus</name>
    <dbReference type="NCBI Taxonomy" id="2696054"/>
    <lineage>
        <taxon>Bacteria</taxon>
        <taxon>Pseudomonadati</taxon>
        <taxon>Bacteroidota</taxon>
        <taxon>Flavobacteriia</taxon>
        <taxon>Flavobacteriales</taxon>
        <taxon>Flavobacteriaceae</taxon>
        <taxon>Pelagihabitans</taxon>
    </lineage>
</organism>
<proteinExistence type="predicted"/>
<keyword evidence="3" id="KW-1185">Reference proteome</keyword>
<reference evidence="2" key="1">
    <citation type="submission" date="2019-07" db="EMBL/GenBank/DDBJ databases">
        <authorList>
            <person name="De-Chao Zhang Q."/>
        </authorList>
    </citation>
    <scope>NUCLEOTIDE SEQUENCE</scope>
    <source>
        <strain evidence="2">TP-CH-4</strain>
    </source>
</reference>
<dbReference type="PROSITE" id="PS51257">
    <property type="entry name" value="PROKAR_LIPOPROTEIN"/>
    <property type="match status" value="1"/>
</dbReference>
<gene>
    <name evidence="2" type="ORF">FK220_000120</name>
</gene>
<evidence type="ECO:0000313" key="3">
    <source>
        <dbReference type="Proteomes" id="UP000707206"/>
    </source>
</evidence>
<name>A0A967E556_9FLAO</name>
<evidence type="ECO:0000313" key="2">
    <source>
        <dbReference type="EMBL" id="NHF57724.1"/>
    </source>
</evidence>
<dbReference type="RefSeq" id="WP_152572258.1">
    <property type="nucleotide sequence ID" value="NZ_VIKU02000001.1"/>
</dbReference>
<comment type="caution">
    <text evidence="2">The sequence shown here is derived from an EMBL/GenBank/DDBJ whole genome shotgun (WGS) entry which is preliminary data.</text>
</comment>
<evidence type="ECO:0008006" key="4">
    <source>
        <dbReference type="Google" id="ProtNLM"/>
    </source>
</evidence>
<keyword evidence="1" id="KW-0732">Signal</keyword>
<protein>
    <recommendedName>
        <fullName evidence="4">Cardiolipin synthetase</fullName>
    </recommendedName>
</protein>
<sequence length="218" mass="25619">MKKRLLVLLLVLLGCSSVSLVENWKNPDIAEFDANKVLVIGMTQSASARLDFENKLKKEFLKRGVKAERSIDLFEDEFTNTWRSEEELRTFETWLLDQNFDAILLTKVVGSETKQAFRKSILDLDEYYGRFRDDYIRHQEIYYDENYYEEFQVYHAETSLYCICEGEERSLIWRGAIDITDPKDVEKTVNDYVKLVVLALKEQNLILKSEDNNEITGL</sequence>